<accession>A0A8H5D2I2</accession>
<dbReference type="AlphaFoldDB" id="A0A8H5D2I2"/>
<feature type="compositionally biased region" description="Basic and acidic residues" evidence="3">
    <location>
        <begin position="13"/>
        <end position="30"/>
    </location>
</feature>
<feature type="transmembrane region" description="Helical" evidence="4">
    <location>
        <begin position="128"/>
        <end position="146"/>
    </location>
</feature>
<dbReference type="Proteomes" id="UP000559256">
    <property type="component" value="Unassembled WGS sequence"/>
</dbReference>
<protein>
    <submittedName>
        <fullName evidence="5">Uncharacterized protein</fullName>
    </submittedName>
</protein>
<dbReference type="Pfam" id="PF07690">
    <property type="entry name" value="MFS_1"/>
    <property type="match status" value="1"/>
</dbReference>
<feature type="transmembrane region" description="Helical" evidence="4">
    <location>
        <begin position="219"/>
        <end position="238"/>
    </location>
</feature>
<dbReference type="Gene3D" id="1.20.1250.20">
    <property type="entry name" value="MFS general substrate transporter like domains"/>
    <property type="match status" value="1"/>
</dbReference>
<feature type="transmembrane region" description="Helical" evidence="4">
    <location>
        <begin position="98"/>
        <end position="116"/>
    </location>
</feature>
<comment type="caution">
    <text evidence="5">The sequence shown here is derived from an EMBL/GenBank/DDBJ whole genome shotgun (WGS) entry which is preliminary data.</text>
</comment>
<feature type="transmembrane region" description="Helical" evidence="4">
    <location>
        <begin position="152"/>
        <end position="174"/>
    </location>
</feature>
<evidence type="ECO:0000256" key="3">
    <source>
        <dbReference type="SAM" id="MobiDB-lite"/>
    </source>
</evidence>
<dbReference type="PANTHER" id="PTHR11360:SF234">
    <property type="entry name" value="MFS-TYPE TRANSPORTER DBAD-RELATED"/>
    <property type="match status" value="1"/>
</dbReference>
<keyword evidence="6" id="KW-1185">Reference proteome</keyword>
<dbReference type="GO" id="GO:0016020">
    <property type="term" value="C:membrane"/>
    <property type="evidence" value="ECO:0007669"/>
    <property type="project" value="UniProtKB-SubCell"/>
</dbReference>
<feature type="compositionally biased region" description="Polar residues" evidence="3">
    <location>
        <begin position="302"/>
        <end position="316"/>
    </location>
</feature>
<evidence type="ECO:0000313" key="6">
    <source>
        <dbReference type="Proteomes" id="UP000559256"/>
    </source>
</evidence>
<dbReference type="SUPFAM" id="SSF103473">
    <property type="entry name" value="MFS general substrate transporter"/>
    <property type="match status" value="1"/>
</dbReference>
<gene>
    <name evidence="5" type="ORF">D9758_011960</name>
</gene>
<evidence type="ECO:0000313" key="5">
    <source>
        <dbReference type="EMBL" id="KAF5352290.1"/>
    </source>
</evidence>
<dbReference type="OrthoDB" id="6499973at2759"/>
<feature type="compositionally biased region" description="Low complexity" evidence="3">
    <location>
        <begin position="287"/>
        <end position="300"/>
    </location>
</feature>
<dbReference type="GO" id="GO:0022857">
    <property type="term" value="F:transmembrane transporter activity"/>
    <property type="evidence" value="ECO:0007669"/>
    <property type="project" value="InterPro"/>
</dbReference>
<evidence type="ECO:0000256" key="4">
    <source>
        <dbReference type="SAM" id="Phobius"/>
    </source>
</evidence>
<feature type="region of interest" description="Disordered" evidence="3">
    <location>
        <begin position="256"/>
        <end position="316"/>
    </location>
</feature>
<feature type="transmembrane region" description="Helical" evidence="4">
    <location>
        <begin position="186"/>
        <end position="207"/>
    </location>
</feature>
<evidence type="ECO:0000256" key="2">
    <source>
        <dbReference type="ARBA" id="ARBA00006727"/>
    </source>
</evidence>
<keyword evidence="4" id="KW-0812">Transmembrane</keyword>
<comment type="similarity">
    <text evidence="2">Belongs to the major facilitator superfamily. Monocarboxylate porter (TC 2.A.1.13) family.</text>
</comment>
<keyword evidence="4" id="KW-0472">Membrane</keyword>
<dbReference type="PANTHER" id="PTHR11360">
    <property type="entry name" value="MONOCARBOXYLATE TRANSPORTER"/>
    <property type="match status" value="1"/>
</dbReference>
<evidence type="ECO:0000256" key="1">
    <source>
        <dbReference type="ARBA" id="ARBA00004141"/>
    </source>
</evidence>
<dbReference type="InterPro" id="IPR050327">
    <property type="entry name" value="Proton-linked_MCT"/>
</dbReference>
<comment type="subcellular location">
    <subcellularLocation>
        <location evidence="1">Membrane</location>
        <topology evidence="1">Multi-pass membrane protein</topology>
    </subcellularLocation>
</comment>
<feature type="compositionally biased region" description="Basic and acidic residues" evidence="3">
    <location>
        <begin position="261"/>
        <end position="271"/>
    </location>
</feature>
<proteinExistence type="inferred from homology"/>
<reference evidence="5 6" key="1">
    <citation type="journal article" date="2020" name="ISME J.">
        <title>Uncovering the hidden diversity of litter-decomposition mechanisms in mushroom-forming fungi.</title>
        <authorList>
            <person name="Floudas D."/>
            <person name="Bentzer J."/>
            <person name="Ahren D."/>
            <person name="Johansson T."/>
            <person name="Persson P."/>
            <person name="Tunlid A."/>
        </authorList>
    </citation>
    <scope>NUCLEOTIDE SEQUENCE [LARGE SCALE GENOMIC DNA]</scope>
    <source>
        <strain evidence="5 6">CBS 291.85</strain>
    </source>
</reference>
<feature type="transmembrane region" description="Helical" evidence="4">
    <location>
        <begin position="57"/>
        <end position="78"/>
    </location>
</feature>
<keyword evidence="4" id="KW-1133">Transmembrane helix</keyword>
<dbReference type="EMBL" id="JAACJM010000066">
    <property type="protein sequence ID" value="KAF5352290.1"/>
    <property type="molecule type" value="Genomic_DNA"/>
</dbReference>
<feature type="compositionally biased region" description="Polar residues" evidence="3">
    <location>
        <begin position="31"/>
        <end position="44"/>
    </location>
</feature>
<organism evidence="5 6">
    <name type="scientific">Tetrapyrgos nigripes</name>
    <dbReference type="NCBI Taxonomy" id="182062"/>
    <lineage>
        <taxon>Eukaryota</taxon>
        <taxon>Fungi</taxon>
        <taxon>Dikarya</taxon>
        <taxon>Basidiomycota</taxon>
        <taxon>Agaricomycotina</taxon>
        <taxon>Agaricomycetes</taxon>
        <taxon>Agaricomycetidae</taxon>
        <taxon>Agaricales</taxon>
        <taxon>Marasmiineae</taxon>
        <taxon>Marasmiaceae</taxon>
        <taxon>Tetrapyrgos</taxon>
    </lineage>
</organism>
<dbReference type="InterPro" id="IPR036259">
    <property type="entry name" value="MFS_trans_sf"/>
</dbReference>
<dbReference type="InterPro" id="IPR011701">
    <property type="entry name" value="MFS"/>
</dbReference>
<sequence>MTRGPTNTHNKRVSIDDRKGQDVRVRRDVEASSSGHNVPSQIQPQIEGVPLDGGRTAWLTILGCWMVQFCTIGYSNAFGVYQDFYTRVYLTTKSPSDISWIGSFALFMQYAPGVFVGHAFDAGYFHHMMALGTCFQVFSMFMLSLAHQEQYYQVFLAQAVGIGFGMGLIFIPSLTIISQHFRKRRAFATGIAVTGASVGGIVWPIMLNHLIQITSFANAVRATGAVAGAMLLLANFIMKPTKPTKSTKGLGLIPRRFGFGDGHEQQPEQEKVQAQAEGAGRQRGSDSEGSGDSGCVSGSGLTSGPSPNSALESCQSHTRVGRRRFSIISNASLVPGFKMGFGTSPGPGLKDILSDAPFVVSIAA</sequence>
<feature type="region of interest" description="Disordered" evidence="3">
    <location>
        <begin position="1"/>
        <end position="45"/>
    </location>
</feature>
<name>A0A8H5D2I2_9AGAR</name>